<dbReference type="SUPFAM" id="SSF47090">
    <property type="entry name" value="PGBD-like"/>
    <property type="match status" value="1"/>
</dbReference>
<dbReference type="InterPro" id="IPR036365">
    <property type="entry name" value="PGBD-like_sf"/>
</dbReference>
<keyword evidence="6" id="KW-1185">Reference proteome</keyword>
<evidence type="ECO:0000259" key="4">
    <source>
        <dbReference type="Pfam" id="PF01471"/>
    </source>
</evidence>
<dbReference type="RefSeq" id="WP_207884101.1">
    <property type="nucleotide sequence ID" value="NZ_JAFVMF010000041.1"/>
</dbReference>
<evidence type="ECO:0000313" key="5">
    <source>
        <dbReference type="EMBL" id="MBO1362014.1"/>
    </source>
</evidence>
<keyword evidence="2" id="KW-0081">Bacteriolytic enzyme</keyword>
<keyword evidence="1" id="KW-0929">Antimicrobial</keyword>
<protein>
    <submittedName>
        <fullName evidence="5">Peptidoglycan-binding protein</fullName>
    </submittedName>
</protein>
<sequence>MTLAWRGGSISDATLTKIRSFIGNGEGRVAHFYLDSRSLVTVAVGYYCPTAEDATTLSFLNKTTRAPATAAEKKKEWETIQALSPAHTPNSHNAKFYETSTTLVMPDAEITRLFDVKLQEFYADLVDVFSGFDSYPEKAKIALFDMIYNLGEGRNADPARHRRATGLRQFHTLIAACQNHDWVKAAGACRRHGPSDQRNNDTKALFLACAAEDRTTLQSATQTKAEQQRQSPVAKTSAVPGQDRAPYQHRAPLHHRSISTRLLQIGSRGQDVRAVQRALNRALAGVNQIETDGVFGVGTAAAVRMAQSRARIPADGVVGGNTMRILDLVVSQQSRA</sequence>
<dbReference type="InterPro" id="IPR023347">
    <property type="entry name" value="Lysozyme_dom_sf"/>
</dbReference>
<accession>A0ABS3M1J9</accession>
<evidence type="ECO:0000313" key="6">
    <source>
        <dbReference type="Proteomes" id="UP000664771"/>
    </source>
</evidence>
<evidence type="ECO:0000256" key="1">
    <source>
        <dbReference type="ARBA" id="ARBA00022529"/>
    </source>
</evidence>
<organism evidence="5 6">
    <name type="scientific">Acetobacter sacchari</name>
    <dbReference type="NCBI Taxonomy" id="2661687"/>
    <lineage>
        <taxon>Bacteria</taxon>
        <taxon>Pseudomonadati</taxon>
        <taxon>Pseudomonadota</taxon>
        <taxon>Alphaproteobacteria</taxon>
        <taxon>Acetobacterales</taxon>
        <taxon>Acetobacteraceae</taxon>
        <taxon>Acetobacter</taxon>
    </lineage>
</organism>
<dbReference type="InterPro" id="IPR002477">
    <property type="entry name" value="Peptidoglycan-bd-like"/>
</dbReference>
<feature type="domain" description="Peptidoglycan binding-like" evidence="4">
    <location>
        <begin position="268"/>
        <end position="326"/>
    </location>
</feature>
<dbReference type="SUPFAM" id="SSF53955">
    <property type="entry name" value="Lysozyme-like"/>
    <property type="match status" value="1"/>
</dbReference>
<name>A0ABS3M1J9_9PROT</name>
<dbReference type="Gene3D" id="1.10.101.10">
    <property type="entry name" value="PGBD-like superfamily/PGBD"/>
    <property type="match status" value="1"/>
</dbReference>
<dbReference type="EMBL" id="JAFVMF010000041">
    <property type="protein sequence ID" value="MBO1362014.1"/>
    <property type="molecule type" value="Genomic_DNA"/>
</dbReference>
<comment type="caution">
    <text evidence="5">The sequence shown here is derived from an EMBL/GenBank/DDBJ whole genome shotgun (WGS) entry which is preliminary data.</text>
</comment>
<dbReference type="InterPro" id="IPR036366">
    <property type="entry name" value="PGBDSf"/>
</dbReference>
<feature type="region of interest" description="Disordered" evidence="3">
    <location>
        <begin position="219"/>
        <end position="244"/>
    </location>
</feature>
<dbReference type="Gene3D" id="1.10.530.40">
    <property type="match status" value="1"/>
</dbReference>
<proteinExistence type="predicted"/>
<dbReference type="InterPro" id="IPR023346">
    <property type="entry name" value="Lysozyme-like_dom_sf"/>
</dbReference>
<evidence type="ECO:0000256" key="3">
    <source>
        <dbReference type="SAM" id="MobiDB-lite"/>
    </source>
</evidence>
<gene>
    <name evidence="5" type="ORF">J2D73_19720</name>
</gene>
<dbReference type="Proteomes" id="UP000664771">
    <property type="component" value="Unassembled WGS sequence"/>
</dbReference>
<feature type="compositionally biased region" description="Polar residues" evidence="3">
    <location>
        <begin position="219"/>
        <end position="234"/>
    </location>
</feature>
<dbReference type="Pfam" id="PF01471">
    <property type="entry name" value="PG_binding_1"/>
    <property type="match status" value="1"/>
</dbReference>
<evidence type="ECO:0000256" key="2">
    <source>
        <dbReference type="ARBA" id="ARBA00022638"/>
    </source>
</evidence>
<reference evidence="5 6" key="1">
    <citation type="submission" date="2021-03" db="EMBL/GenBank/DDBJ databases">
        <title>The complete genome sequence of Acetobacter sacchari TBRC 11175.</title>
        <authorList>
            <person name="Charoenyingcharoen P."/>
            <person name="Yukphan P."/>
        </authorList>
    </citation>
    <scope>NUCLEOTIDE SEQUENCE [LARGE SCALE GENOMIC DNA]</scope>
    <source>
        <strain evidence="5 6">TBRC 11175</strain>
    </source>
</reference>